<sequence>MYRSWFGIPAVVATDGEEYIYDDDTWYTGTMISDTRASSKKLMAILLAGVVLVTLLVVVVVVLGAAQRSIDGIVGVTWPVVPLA</sequence>
<feature type="transmembrane region" description="Helical" evidence="1">
    <location>
        <begin position="42"/>
        <end position="66"/>
    </location>
</feature>
<organism evidence="2 3">
    <name type="scientific">Halopenitus malekzadehii</name>
    <dbReference type="NCBI Taxonomy" id="1267564"/>
    <lineage>
        <taxon>Archaea</taxon>
        <taxon>Methanobacteriati</taxon>
        <taxon>Methanobacteriota</taxon>
        <taxon>Stenosarchaea group</taxon>
        <taxon>Halobacteria</taxon>
        <taxon>Halobacteriales</taxon>
        <taxon>Haloferacaceae</taxon>
        <taxon>Halopenitus</taxon>
    </lineage>
</organism>
<keyword evidence="3" id="KW-1185">Reference proteome</keyword>
<dbReference type="AlphaFoldDB" id="A0A1H6HQ57"/>
<name>A0A1H6HQ57_9EURY</name>
<keyword evidence="1" id="KW-1133">Transmembrane helix</keyword>
<evidence type="ECO:0000313" key="3">
    <source>
        <dbReference type="Proteomes" id="UP000199215"/>
    </source>
</evidence>
<protein>
    <submittedName>
        <fullName evidence="2">Uncharacterized protein</fullName>
    </submittedName>
</protein>
<keyword evidence="1" id="KW-0472">Membrane</keyword>
<dbReference type="EMBL" id="FNWU01000001">
    <property type="protein sequence ID" value="SEH37941.1"/>
    <property type="molecule type" value="Genomic_DNA"/>
</dbReference>
<proteinExistence type="predicted"/>
<dbReference type="STRING" id="1267564.SAMN05192561_101292"/>
<evidence type="ECO:0000256" key="1">
    <source>
        <dbReference type="SAM" id="Phobius"/>
    </source>
</evidence>
<keyword evidence="1" id="KW-0812">Transmembrane</keyword>
<accession>A0A1H6HQ57</accession>
<evidence type="ECO:0000313" key="2">
    <source>
        <dbReference type="EMBL" id="SEH37941.1"/>
    </source>
</evidence>
<dbReference type="Proteomes" id="UP000199215">
    <property type="component" value="Unassembled WGS sequence"/>
</dbReference>
<reference evidence="2 3" key="1">
    <citation type="submission" date="2016-10" db="EMBL/GenBank/DDBJ databases">
        <authorList>
            <person name="de Groot N.N."/>
        </authorList>
    </citation>
    <scope>NUCLEOTIDE SEQUENCE [LARGE SCALE GENOMIC DNA]</scope>
    <source>
        <strain evidence="2 3">IBRC-M10418</strain>
    </source>
</reference>
<gene>
    <name evidence="2" type="ORF">SAMN05192561_101292</name>
</gene>